<dbReference type="InterPro" id="IPR025965">
    <property type="entry name" value="FlgD/Vpr_Ig-like"/>
</dbReference>
<evidence type="ECO:0000313" key="2">
    <source>
        <dbReference type="EMBL" id="MCA9727556.1"/>
    </source>
</evidence>
<dbReference type="AlphaFoldDB" id="A0A956RNI0"/>
<feature type="non-terminal residue" evidence="2">
    <location>
        <position position="1"/>
    </location>
</feature>
<name>A0A956RNI0_UNCEI</name>
<dbReference type="Gene3D" id="2.60.40.4070">
    <property type="match status" value="1"/>
</dbReference>
<proteinExistence type="predicted"/>
<evidence type="ECO:0000313" key="3">
    <source>
        <dbReference type="Proteomes" id="UP000697710"/>
    </source>
</evidence>
<reference evidence="2" key="1">
    <citation type="submission" date="2020-04" db="EMBL/GenBank/DDBJ databases">
        <authorList>
            <person name="Zhang T."/>
        </authorList>
    </citation>
    <scope>NUCLEOTIDE SEQUENCE</scope>
    <source>
        <strain evidence="2">HKST-UBA01</strain>
    </source>
</reference>
<comment type="caution">
    <text evidence="2">The sequence shown here is derived from an EMBL/GenBank/DDBJ whole genome shotgun (WGS) entry which is preliminary data.</text>
</comment>
<dbReference type="EMBL" id="JAGQHR010000189">
    <property type="protein sequence ID" value="MCA9727556.1"/>
    <property type="molecule type" value="Genomic_DNA"/>
</dbReference>
<protein>
    <recommendedName>
        <fullName evidence="1">FlgD/Vpr Ig-like domain-containing protein</fullName>
    </recommendedName>
</protein>
<gene>
    <name evidence="2" type="ORF">KC729_07725</name>
</gene>
<sequence>AGSAQVDLALFDVGGRLVRTLVDGREDAGPHEVAWDGRDGAGRPMASGIYFLRFRTGDYLEVRQIALVR</sequence>
<evidence type="ECO:0000259" key="1">
    <source>
        <dbReference type="Pfam" id="PF13860"/>
    </source>
</evidence>
<reference evidence="2" key="2">
    <citation type="journal article" date="2021" name="Microbiome">
        <title>Successional dynamics and alternative stable states in a saline activated sludge microbial community over 9 years.</title>
        <authorList>
            <person name="Wang Y."/>
            <person name="Ye J."/>
            <person name="Ju F."/>
            <person name="Liu L."/>
            <person name="Boyd J.A."/>
            <person name="Deng Y."/>
            <person name="Parks D.H."/>
            <person name="Jiang X."/>
            <person name="Yin X."/>
            <person name="Woodcroft B.J."/>
            <person name="Tyson G.W."/>
            <person name="Hugenholtz P."/>
            <person name="Polz M.F."/>
            <person name="Zhang T."/>
        </authorList>
    </citation>
    <scope>NUCLEOTIDE SEQUENCE</scope>
    <source>
        <strain evidence="2">HKST-UBA01</strain>
    </source>
</reference>
<dbReference type="Proteomes" id="UP000697710">
    <property type="component" value="Unassembled WGS sequence"/>
</dbReference>
<feature type="domain" description="FlgD/Vpr Ig-like" evidence="1">
    <location>
        <begin position="3"/>
        <end position="51"/>
    </location>
</feature>
<dbReference type="Pfam" id="PF13860">
    <property type="entry name" value="FlgD_ig"/>
    <property type="match status" value="1"/>
</dbReference>
<organism evidence="2 3">
    <name type="scientific">Eiseniibacteriota bacterium</name>
    <dbReference type="NCBI Taxonomy" id="2212470"/>
    <lineage>
        <taxon>Bacteria</taxon>
        <taxon>Candidatus Eiseniibacteriota</taxon>
    </lineage>
</organism>
<accession>A0A956RNI0</accession>